<sequence length="391" mass="43204">MLFRNCKQALLSLAIVSLLGTAAVSVDAQTRERTERSSKGKQENMYPNATREEPKAKGAAKLQSKLQKLVEAYNKDDFANTRSQADEILANPAATDYDKAVASQLASQAAYNLDDTAATIAYLKQALQLNALDNNSHYQLMHMLAGLQLQEEQYADGMATLDRYFAETKSQNPEDLVLKGQAFYQQEKYAEAIPVLKQAIEASPEPKDSWQQLLMASYAEAGQSAEATQLAEKIAAKTPGDKKAQMNLASVYLQADKFDQAAAILEKLRASGQMTDEKEYRQLYTTYANMDGKEKEVIAVINDGMQKGVLKPDQQTYLALAQSYYYSDQIAPAIDAWQKAAPMSKDGEAYLNLAKVLYQEDRIPEAKQAAKSALEKGVKKPEEAKKIIALP</sequence>
<dbReference type="Pfam" id="PF14559">
    <property type="entry name" value="TPR_19"/>
    <property type="match status" value="1"/>
</dbReference>
<evidence type="ECO:0000256" key="1">
    <source>
        <dbReference type="PROSITE-ProRule" id="PRU00339"/>
    </source>
</evidence>
<feature type="signal peptide" evidence="3">
    <location>
        <begin position="1"/>
        <end position="28"/>
    </location>
</feature>
<keyword evidence="3" id="KW-0732">Signal</keyword>
<feature type="region of interest" description="Disordered" evidence="2">
    <location>
        <begin position="27"/>
        <end position="57"/>
    </location>
</feature>
<accession>A0ABU1RSN0</accession>
<keyword evidence="1" id="KW-0802">TPR repeat</keyword>
<keyword evidence="5" id="KW-1185">Reference proteome</keyword>
<dbReference type="EMBL" id="JAVDTT010000002">
    <property type="protein sequence ID" value="MDR6841792.1"/>
    <property type="molecule type" value="Genomic_DNA"/>
</dbReference>
<reference evidence="4 5" key="1">
    <citation type="submission" date="2023-07" db="EMBL/GenBank/DDBJ databases">
        <title>Sorghum-associated microbial communities from plants grown in Nebraska, USA.</title>
        <authorList>
            <person name="Schachtman D."/>
        </authorList>
    </citation>
    <scope>NUCLEOTIDE SEQUENCE [LARGE SCALE GENOMIC DNA]</scope>
    <source>
        <strain evidence="4 5">BE107</strain>
    </source>
</reference>
<dbReference type="InterPro" id="IPR019734">
    <property type="entry name" value="TPR_rpt"/>
</dbReference>
<evidence type="ECO:0000313" key="4">
    <source>
        <dbReference type="EMBL" id="MDR6841792.1"/>
    </source>
</evidence>
<comment type="caution">
    <text evidence="4">The sequence shown here is derived from an EMBL/GenBank/DDBJ whole genome shotgun (WGS) entry which is preliminary data.</text>
</comment>
<feature type="repeat" description="TPR" evidence="1">
    <location>
        <begin position="173"/>
        <end position="206"/>
    </location>
</feature>
<feature type="chain" id="PRO_5047218693" evidence="3">
    <location>
        <begin position="29"/>
        <end position="391"/>
    </location>
</feature>
<dbReference type="SUPFAM" id="SSF48452">
    <property type="entry name" value="TPR-like"/>
    <property type="match status" value="1"/>
</dbReference>
<protein>
    <submittedName>
        <fullName evidence="4">Tetratricopeptide (TPR) repeat protein</fullName>
    </submittedName>
</protein>
<dbReference type="RefSeq" id="WP_310092906.1">
    <property type="nucleotide sequence ID" value="NZ_JAVDTT010000002.1"/>
</dbReference>
<dbReference type="Pfam" id="PF13181">
    <property type="entry name" value="TPR_8"/>
    <property type="match status" value="1"/>
</dbReference>
<proteinExistence type="predicted"/>
<dbReference type="SMART" id="SM00028">
    <property type="entry name" value="TPR"/>
    <property type="match status" value="3"/>
</dbReference>
<gene>
    <name evidence="4" type="ORF">J2W94_002077</name>
</gene>
<evidence type="ECO:0000256" key="2">
    <source>
        <dbReference type="SAM" id="MobiDB-lite"/>
    </source>
</evidence>
<feature type="compositionally biased region" description="Basic and acidic residues" evidence="2">
    <location>
        <begin position="29"/>
        <end position="42"/>
    </location>
</feature>
<name>A0ABU1RSN0_9GAMM</name>
<evidence type="ECO:0000256" key="3">
    <source>
        <dbReference type="SAM" id="SignalP"/>
    </source>
</evidence>
<organism evidence="4 5">
    <name type="scientific">Pseudoxanthomonas sacheonensis</name>
    <dbReference type="NCBI Taxonomy" id="443615"/>
    <lineage>
        <taxon>Bacteria</taxon>
        <taxon>Pseudomonadati</taxon>
        <taxon>Pseudomonadota</taxon>
        <taxon>Gammaproteobacteria</taxon>
        <taxon>Lysobacterales</taxon>
        <taxon>Lysobacteraceae</taxon>
        <taxon>Pseudoxanthomonas</taxon>
    </lineage>
</organism>
<dbReference type="Proteomes" id="UP001254759">
    <property type="component" value="Unassembled WGS sequence"/>
</dbReference>
<dbReference type="InterPro" id="IPR011990">
    <property type="entry name" value="TPR-like_helical_dom_sf"/>
</dbReference>
<dbReference type="Gene3D" id="1.25.40.10">
    <property type="entry name" value="Tetratricopeptide repeat domain"/>
    <property type="match status" value="3"/>
</dbReference>
<dbReference type="Pfam" id="PF13432">
    <property type="entry name" value="TPR_16"/>
    <property type="match status" value="1"/>
</dbReference>
<dbReference type="PROSITE" id="PS50005">
    <property type="entry name" value="TPR"/>
    <property type="match status" value="1"/>
</dbReference>
<evidence type="ECO:0000313" key="5">
    <source>
        <dbReference type="Proteomes" id="UP001254759"/>
    </source>
</evidence>